<gene>
    <name evidence="1" type="ORF">LX32DRAFT_638753</name>
</gene>
<name>A0AAD9M5L1_9PEZI</name>
<organism evidence="1 2">
    <name type="scientific">Colletotrichum zoysiae</name>
    <dbReference type="NCBI Taxonomy" id="1216348"/>
    <lineage>
        <taxon>Eukaryota</taxon>
        <taxon>Fungi</taxon>
        <taxon>Dikarya</taxon>
        <taxon>Ascomycota</taxon>
        <taxon>Pezizomycotina</taxon>
        <taxon>Sordariomycetes</taxon>
        <taxon>Hypocreomycetidae</taxon>
        <taxon>Glomerellales</taxon>
        <taxon>Glomerellaceae</taxon>
        <taxon>Colletotrichum</taxon>
        <taxon>Colletotrichum graminicola species complex</taxon>
    </lineage>
</organism>
<dbReference type="Proteomes" id="UP001232148">
    <property type="component" value="Unassembled WGS sequence"/>
</dbReference>
<comment type="caution">
    <text evidence="1">The sequence shown here is derived from an EMBL/GenBank/DDBJ whole genome shotgun (WGS) entry which is preliminary data.</text>
</comment>
<evidence type="ECO:0008006" key="3">
    <source>
        <dbReference type="Google" id="ProtNLM"/>
    </source>
</evidence>
<evidence type="ECO:0000313" key="2">
    <source>
        <dbReference type="Proteomes" id="UP001232148"/>
    </source>
</evidence>
<dbReference type="AlphaFoldDB" id="A0AAD9M5L1"/>
<keyword evidence="2" id="KW-1185">Reference proteome</keyword>
<dbReference type="SUPFAM" id="SSF54427">
    <property type="entry name" value="NTF2-like"/>
    <property type="match status" value="1"/>
</dbReference>
<protein>
    <recommendedName>
        <fullName evidence="3">SnoaL-like domain-containing protein</fullName>
    </recommendedName>
</protein>
<evidence type="ECO:0000313" key="1">
    <source>
        <dbReference type="EMBL" id="KAK2029775.1"/>
    </source>
</evidence>
<dbReference type="EMBL" id="MU842859">
    <property type="protein sequence ID" value="KAK2029775.1"/>
    <property type="molecule type" value="Genomic_DNA"/>
</dbReference>
<reference evidence="1" key="1">
    <citation type="submission" date="2021-06" db="EMBL/GenBank/DDBJ databases">
        <title>Comparative genomics, transcriptomics and evolutionary studies reveal genomic signatures of adaptation to plant cell wall in hemibiotrophic fungi.</title>
        <authorList>
            <consortium name="DOE Joint Genome Institute"/>
            <person name="Baroncelli R."/>
            <person name="Diaz J.F."/>
            <person name="Benocci T."/>
            <person name="Peng M."/>
            <person name="Battaglia E."/>
            <person name="Haridas S."/>
            <person name="Andreopoulos W."/>
            <person name="Labutti K."/>
            <person name="Pangilinan J."/>
            <person name="Floch G.L."/>
            <person name="Makela M.R."/>
            <person name="Henrissat B."/>
            <person name="Grigoriev I.V."/>
            <person name="Crouch J.A."/>
            <person name="De Vries R.P."/>
            <person name="Sukno S.A."/>
            <person name="Thon M.R."/>
        </authorList>
    </citation>
    <scope>NUCLEOTIDE SEQUENCE</scope>
    <source>
        <strain evidence="1">MAFF235873</strain>
    </source>
</reference>
<sequence>MPRPIFADRIPEKFTAFVAEVSDELRDRPLRGAIDSQIRHLFECFDEGHWDGVRQHLSPDAKLIDSLDGPEDIYTYTDSIMTWFEAARYPNQRTAHQLLLVDRGRVTCYVTHFAPPDPNTKFNEQVFHQKREVYIIDLDEQYQIRRIELRGNTDSMVERNGSSEAVAEIVRQINSDAIQMTETYFQNSSRISQHI</sequence>
<dbReference type="InterPro" id="IPR032710">
    <property type="entry name" value="NTF2-like_dom_sf"/>
</dbReference>
<proteinExistence type="predicted"/>
<accession>A0AAD9M5L1</accession>